<dbReference type="SMART" id="SM00421">
    <property type="entry name" value="HTH_LUXR"/>
    <property type="match status" value="1"/>
</dbReference>
<dbReference type="EMBL" id="WBWX01000004">
    <property type="protein sequence ID" value="KAB2797408.1"/>
    <property type="molecule type" value="Genomic_DNA"/>
</dbReference>
<feature type="modified residue" description="4-aspartylphosphate" evidence="4">
    <location>
        <position position="57"/>
    </location>
</feature>
<dbReference type="Proteomes" id="UP000441102">
    <property type="component" value="Unassembled WGS sequence"/>
</dbReference>
<keyword evidence="2 4" id="KW-0597">Phosphoprotein</keyword>
<dbReference type="CDD" id="cd17535">
    <property type="entry name" value="REC_NarL-like"/>
    <property type="match status" value="1"/>
</dbReference>
<dbReference type="RefSeq" id="WP_036587091.1">
    <property type="nucleotide sequence ID" value="NZ_JAOCCH010000003.1"/>
</dbReference>
<dbReference type="PANTHER" id="PTHR43214">
    <property type="entry name" value="TWO-COMPONENT RESPONSE REGULATOR"/>
    <property type="match status" value="1"/>
</dbReference>
<evidence type="ECO:0000256" key="2">
    <source>
        <dbReference type="ARBA" id="ARBA00022553"/>
    </source>
</evidence>
<keyword evidence="3" id="KW-0238">DNA-binding</keyword>
<dbReference type="AlphaFoldDB" id="A0A011V9K9"/>
<evidence type="ECO:0000256" key="3">
    <source>
        <dbReference type="ARBA" id="ARBA00023125"/>
    </source>
</evidence>
<evidence type="ECO:0000313" key="5">
    <source>
        <dbReference type="EMBL" id="KAB2797408.1"/>
    </source>
</evidence>
<evidence type="ECO:0000313" key="6">
    <source>
        <dbReference type="Proteomes" id="UP000441102"/>
    </source>
</evidence>
<sequence>MSGTYRVVLADDHSVVREGLKMLLSTIEDTSIVGEARDYGTLLLELKRCPCDLLVLDLGMPGFLGYAFIEEIRTAYPRLNIIILSASSDRQSIEKALEAGADLYLTKNGNPDELVAAVRSLRNAKLDGVPATISHHPEKHPAGNPLPAVELPMSVALTRREMQFLALIPRGSTTREIAERLGISVPTARKHRENLMRKLGKHNSAELTAYAVRLGLPVE</sequence>
<accession>A0A011V9K9</accession>
<dbReference type="InterPro" id="IPR011006">
    <property type="entry name" value="CheY-like_superfamily"/>
</dbReference>
<dbReference type="Gene3D" id="1.10.10.10">
    <property type="entry name" value="Winged helix-like DNA-binding domain superfamily/Winged helix DNA-binding domain"/>
    <property type="match status" value="1"/>
</dbReference>
<dbReference type="SUPFAM" id="SSF46894">
    <property type="entry name" value="C-terminal effector domain of the bipartite response regulators"/>
    <property type="match status" value="1"/>
</dbReference>
<dbReference type="Pfam" id="PF00072">
    <property type="entry name" value="Response_reg"/>
    <property type="match status" value="1"/>
</dbReference>
<proteinExistence type="predicted"/>
<protein>
    <recommendedName>
        <fullName evidence="1">Flagellar transcriptional regulator FtcR</fullName>
    </recommendedName>
</protein>
<dbReference type="InterPro" id="IPR039420">
    <property type="entry name" value="WalR-like"/>
</dbReference>
<dbReference type="InterPro" id="IPR016032">
    <property type="entry name" value="Sig_transdc_resp-reg_C-effctor"/>
</dbReference>
<dbReference type="Gene3D" id="3.40.50.2300">
    <property type="match status" value="1"/>
</dbReference>
<reference evidence="5 6" key="1">
    <citation type="submission" date="2019-09" db="EMBL/GenBank/DDBJ databases">
        <title>Taxonomic organization of the family Brucellaceae based on a phylogenomic approach.</title>
        <authorList>
            <person name="Leclercq S."/>
            <person name="Cloeckaert A."/>
            <person name="Zygmunt M.S."/>
        </authorList>
    </citation>
    <scope>NUCLEOTIDE SEQUENCE [LARGE SCALE GENOMIC DNA]</scope>
    <source>
        <strain evidence="5 6">CCUG 34461</strain>
    </source>
</reference>
<evidence type="ECO:0000256" key="4">
    <source>
        <dbReference type="PROSITE-ProRule" id="PRU00169"/>
    </source>
</evidence>
<dbReference type="InterPro" id="IPR058245">
    <property type="entry name" value="NreC/VraR/RcsB-like_REC"/>
</dbReference>
<dbReference type="PANTHER" id="PTHR43214:SF17">
    <property type="entry name" value="TRANSCRIPTIONAL REGULATORY PROTEIN RCSB"/>
    <property type="match status" value="1"/>
</dbReference>
<dbReference type="SUPFAM" id="SSF52172">
    <property type="entry name" value="CheY-like"/>
    <property type="match status" value="1"/>
</dbReference>
<comment type="caution">
    <text evidence="5">The sequence shown here is derived from an EMBL/GenBank/DDBJ whole genome shotgun (WGS) entry which is preliminary data.</text>
</comment>
<gene>
    <name evidence="5" type="ORF">F9L06_13915</name>
</gene>
<dbReference type="GO" id="GO:0003677">
    <property type="term" value="F:DNA binding"/>
    <property type="evidence" value="ECO:0007669"/>
    <property type="project" value="UniProtKB-KW"/>
</dbReference>
<dbReference type="PROSITE" id="PS50110">
    <property type="entry name" value="RESPONSE_REGULATORY"/>
    <property type="match status" value="1"/>
</dbReference>
<dbReference type="GO" id="GO:0006355">
    <property type="term" value="P:regulation of DNA-templated transcription"/>
    <property type="evidence" value="ECO:0007669"/>
    <property type="project" value="InterPro"/>
</dbReference>
<name>A0A011V9K9_BRUAN</name>
<organism evidence="5 6">
    <name type="scientific">Brucella anthropi</name>
    <name type="common">Ochrobactrum anthropi</name>
    <dbReference type="NCBI Taxonomy" id="529"/>
    <lineage>
        <taxon>Bacteria</taxon>
        <taxon>Pseudomonadati</taxon>
        <taxon>Pseudomonadota</taxon>
        <taxon>Alphaproteobacteria</taxon>
        <taxon>Hyphomicrobiales</taxon>
        <taxon>Brucellaceae</taxon>
        <taxon>Brucella/Ochrobactrum group</taxon>
        <taxon>Brucella</taxon>
    </lineage>
</organism>
<dbReference type="GO" id="GO:0000160">
    <property type="term" value="P:phosphorelay signal transduction system"/>
    <property type="evidence" value="ECO:0007669"/>
    <property type="project" value="InterPro"/>
</dbReference>
<evidence type="ECO:0000256" key="1">
    <source>
        <dbReference type="ARBA" id="ARBA00015404"/>
    </source>
</evidence>
<dbReference type="InterPro" id="IPR000792">
    <property type="entry name" value="Tscrpt_reg_LuxR_C"/>
</dbReference>
<dbReference type="PRINTS" id="PR00038">
    <property type="entry name" value="HTHLUXR"/>
</dbReference>
<dbReference type="PROSITE" id="PS50043">
    <property type="entry name" value="HTH_LUXR_2"/>
    <property type="match status" value="1"/>
</dbReference>
<dbReference type="InterPro" id="IPR001789">
    <property type="entry name" value="Sig_transdc_resp-reg_receiver"/>
</dbReference>
<dbReference type="InterPro" id="IPR036388">
    <property type="entry name" value="WH-like_DNA-bd_sf"/>
</dbReference>
<dbReference type="SMART" id="SM00448">
    <property type="entry name" value="REC"/>
    <property type="match status" value="1"/>
</dbReference>
<dbReference type="Pfam" id="PF00196">
    <property type="entry name" value="GerE"/>
    <property type="match status" value="1"/>
</dbReference>
<dbReference type="CDD" id="cd06170">
    <property type="entry name" value="LuxR_C_like"/>
    <property type="match status" value="1"/>
</dbReference>